<keyword evidence="1" id="KW-0472">Membrane</keyword>
<dbReference type="SUPFAM" id="SSF53300">
    <property type="entry name" value="vWA-like"/>
    <property type="match status" value="1"/>
</dbReference>
<protein>
    <submittedName>
        <fullName evidence="3">Ca-activated chloride channel family protein</fullName>
    </submittedName>
</protein>
<dbReference type="RefSeq" id="WP_114771422.1">
    <property type="nucleotide sequence ID" value="NZ_QQBB01000007.1"/>
</dbReference>
<keyword evidence="1" id="KW-1133">Transmembrane helix</keyword>
<feature type="domain" description="VWFA" evidence="2">
    <location>
        <begin position="97"/>
        <end position="203"/>
    </location>
</feature>
<sequence>MSTALASFHLLRPWWLLLLIPALVVWWLLRRGDDASARWASVIDPGILRALIVGGAERSRLRPHDLLLAVWLLGILAVAGPTWKREPSPFADARPPVMVVLKVAPSMKAADLAPSRLVRSVQKLSDLVAMREGASTGLVAYAGSVHLVLPPTPDKDVVVAMAQALSPEIMPRPGDGLAQALRLAGDVLREAGKGGSILVMADGVAPDQVSLLQDAADGPVRFETTLWAAIPPSRMAAETSLRSAASAIDATLDAMAPDRSDVETMAARLDRATVASDVAGEGERWQEAGYGLTPLLALLTLAWFRRGWVLGS</sequence>
<dbReference type="InterPro" id="IPR036465">
    <property type="entry name" value="vWFA_dom_sf"/>
</dbReference>
<dbReference type="Pfam" id="PF13519">
    <property type="entry name" value="VWA_2"/>
    <property type="match status" value="1"/>
</dbReference>
<evidence type="ECO:0000259" key="2">
    <source>
        <dbReference type="Pfam" id="PF13519"/>
    </source>
</evidence>
<evidence type="ECO:0000313" key="4">
    <source>
        <dbReference type="Proteomes" id="UP000254925"/>
    </source>
</evidence>
<dbReference type="InterPro" id="IPR050768">
    <property type="entry name" value="UPF0353/GerABKA_families"/>
</dbReference>
<dbReference type="OrthoDB" id="9807628at2"/>
<reference evidence="3 4" key="1">
    <citation type="submission" date="2018-07" db="EMBL/GenBank/DDBJ databases">
        <title>Genomic Encyclopedia of Type Strains, Phase IV (KMG-IV): sequencing the most valuable type-strain genomes for metagenomic binning, comparative biology and taxonomic classification.</title>
        <authorList>
            <person name="Goeker M."/>
        </authorList>
    </citation>
    <scope>NUCLEOTIDE SEQUENCE [LARGE SCALE GENOMIC DNA]</scope>
    <source>
        <strain evidence="3 4">DSM 14364</strain>
    </source>
</reference>
<name>A0A370HHI8_9HYPH</name>
<accession>A0A370HHI8</accession>
<dbReference type="PANTHER" id="PTHR22550:SF14">
    <property type="entry name" value="VWFA DOMAIN-CONTAINING PROTEIN"/>
    <property type="match status" value="1"/>
</dbReference>
<dbReference type="EMBL" id="QQBB01000007">
    <property type="protein sequence ID" value="RDI57189.1"/>
    <property type="molecule type" value="Genomic_DNA"/>
</dbReference>
<comment type="caution">
    <text evidence="3">The sequence shown here is derived from an EMBL/GenBank/DDBJ whole genome shotgun (WGS) entry which is preliminary data.</text>
</comment>
<evidence type="ECO:0000313" key="3">
    <source>
        <dbReference type="EMBL" id="RDI57189.1"/>
    </source>
</evidence>
<feature type="transmembrane region" description="Helical" evidence="1">
    <location>
        <begin position="12"/>
        <end position="29"/>
    </location>
</feature>
<dbReference type="Gene3D" id="3.40.50.410">
    <property type="entry name" value="von Willebrand factor, type A domain"/>
    <property type="match status" value="1"/>
</dbReference>
<dbReference type="Proteomes" id="UP000254925">
    <property type="component" value="Unassembled WGS sequence"/>
</dbReference>
<proteinExistence type="predicted"/>
<dbReference type="AlphaFoldDB" id="A0A370HHI8"/>
<gene>
    <name evidence="3" type="ORF">DES45_107106</name>
</gene>
<dbReference type="PANTHER" id="PTHR22550">
    <property type="entry name" value="SPORE GERMINATION PROTEIN"/>
    <property type="match status" value="1"/>
</dbReference>
<feature type="transmembrane region" description="Helical" evidence="1">
    <location>
        <begin position="66"/>
        <end position="83"/>
    </location>
</feature>
<evidence type="ECO:0000256" key="1">
    <source>
        <dbReference type="SAM" id="Phobius"/>
    </source>
</evidence>
<keyword evidence="4" id="KW-1185">Reference proteome</keyword>
<dbReference type="InterPro" id="IPR002035">
    <property type="entry name" value="VWF_A"/>
</dbReference>
<organism evidence="3 4">
    <name type="scientific">Microvirga subterranea</name>
    <dbReference type="NCBI Taxonomy" id="186651"/>
    <lineage>
        <taxon>Bacteria</taxon>
        <taxon>Pseudomonadati</taxon>
        <taxon>Pseudomonadota</taxon>
        <taxon>Alphaproteobacteria</taxon>
        <taxon>Hyphomicrobiales</taxon>
        <taxon>Methylobacteriaceae</taxon>
        <taxon>Microvirga</taxon>
    </lineage>
</organism>
<keyword evidence="1" id="KW-0812">Transmembrane</keyword>